<evidence type="ECO:0000256" key="1">
    <source>
        <dbReference type="ARBA" id="ARBA00004442"/>
    </source>
</evidence>
<keyword evidence="8" id="KW-0175">Coiled coil</keyword>
<keyword evidence="4" id="KW-1134">Transmembrane beta strand</keyword>
<dbReference type="OrthoDB" id="9814637at2"/>
<dbReference type="NCBIfam" id="TIGR01844">
    <property type="entry name" value="type_I_sec_TolC"/>
    <property type="match status" value="1"/>
</dbReference>
<evidence type="ECO:0000256" key="4">
    <source>
        <dbReference type="ARBA" id="ARBA00022452"/>
    </source>
</evidence>
<dbReference type="GO" id="GO:0009279">
    <property type="term" value="C:cell outer membrane"/>
    <property type="evidence" value="ECO:0007669"/>
    <property type="project" value="UniProtKB-SubCell"/>
</dbReference>
<comment type="similarity">
    <text evidence="2">Belongs to the outer membrane factor (OMF) (TC 1.B.17) family.</text>
</comment>
<sequence>MKKLLAIAISITLSGGAMATTLTDAVSEALASHPDLQAARAGSRASEQDINVAKGGLRPRLDLNAGVGRERTNSRGTGFDNVSLPRKELGLNLIWAIYSPVERGEVARRMGISESVAAALADVEQQVVLSAAEAYTNLWRAEQQLAIASQSRSAHETLVDQIGRRVENGVSTGSELVQAQGRLALALSNQTASMANLQDARSNYHRVIGVIPEQNINMPVMQWTRPATLNAAVDRAFENHPVIAEGQADIREAMGQLKVADAANLPQFTVELGTNRNENIAGVEGGNRNQLAMLRMNWNLYAGGANGAGARAGEDRLAQAQHLLNDAQREVVDATHQSWHAYTSTTQQLNYLGRYVDAAAQSREAYAQQFTINRRSLLEVLDAEVELFDARAALVNAQADNIVADHQLAASQGDLVAVLELR</sequence>
<feature type="chain" id="PRO_5024444578" evidence="9">
    <location>
        <begin position="20"/>
        <end position="422"/>
    </location>
</feature>
<dbReference type="InterPro" id="IPR003423">
    <property type="entry name" value="OMP_efflux"/>
</dbReference>
<dbReference type="Gene3D" id="1.20.1600.10">
    <property type="entry name" value="Outer membrane efflux proteins (OEP)"/>
    <property type="match status" value="1"/>
</dbReference>
<accession>A0A5Q2QI88</accession>
<dbReference type="GO" id="GO:0015288">
    <property type="term" value="F:porin activity"/>
    <property type="evidence" value="ECO:0007669"/>
    <property type="project" value="TreeGrafter"/>
</dbReference>
<reference evidence="10 11" key="1">
    <citation type="submission" date="2019-11" db="EMBL/GenBank/DDBJ databases">
        <authorList>
            <person name="Khan S.A."/>
            <person name="Jeon C.O."/>
            <person name="Chun B.H."/>
        </authorList>
    </citation>
    <scope>NUCLEOTIDE SEQUENCE [LARGE SCALE GENOMIC DNA]</scope>
    <source>
        <strain evidence="10 11">IMCC 1097</strain>
    </source>
</reference>
<dbReference type="Pfam" id="PF02321">
    <property type="entry name" value="OEP"/>
    <property type="match status" value="2"/>
</dbReference>
<dbReference type="InterPro" id="IPR051906">
    <property type="entry name" value="TolC-like"/>
</dbReference>
<dbReference type="PANTHER" id="PTHR30026:SF22">
    <property type="entry name" value="OUTER MEMBRANE EFFLUX PROTEIN"/>
    <property type="match status" value="1"/>
</dbReference>
<dbReference type="AlphaFoldDB" id="A0A5Q2QI88"/>
<feature type="coiled-coil region" evidence="8">
    <location>
        <begin position="310"/>
        <end position="337"/>
    </location>
</feature>
<organism evidence="10 11">
    <name type="scientific">Litorivicinus lipolyticus</name>
    <dbReference type="NCBI Taxonomy" id="418701"/>
    <lineage>
        <taxon>Bacteria</taxon>
        <taxon>Pseudomonadati</taxon>
        <taxon>Pseudomonadota</taxon>
        <taxon>Gammaproteobacteria</taxon>
        <taxon>Oceanospirillales</taxon>
        <taxon>Litorivicinaceae</taxon>
        <taxon>Litorivicinus</taxon>
    </lineage>
</organism>
<proteinExistence type="inferred from homology"/>
<dbReference type="InterPro" id="IPR010130">
    <property type="entry name" value="T1SS_OMP_TolC"/>
</dbReference>
<evidence type="ECO:0000313" key="11">
    <source>
        <dbReference type="Proteomes" id="UP000388235"/>
    </source>
</evidence>
<dbReference type="GO" id="GO:1990281">
    <property type="term" value="C:efflux pump complex"/>
    <property type="evidence" value="ECO:0007669"/>
    <property type="project" value="TreeGrafter"/>
</dbReference>
<evidence type="ECO:0000256" key="3">
    <source>
        <dbReference type="ARBA" id="ARBA00022448"/>
    </source>
</evidence>
<dbReference type="KEGG" id="llp:GH975_09255"/>
<dbReference type="EMBL" id="CP045871">
    <property type="protein sequence ID" value="QGG80745.1"/>
    <property type="molecule type" value="Genomic_DNA"/>
</dbReference>
<keyword evidence="6" id="KW-0472">Membrane</keyword>
<keyword evidence="11" id="KW-1185">Reference proteome</keyword>
<evidence type="ECO:0000256" key="2">
    <source>
        <dbReference type="ARBA" id="ARBA00007613"/>
    </source>
</evidence>
<evidence type="ECO:0000256" key="5">
    <source>
        <dbReference type="ARBA" id="ARBA00022692"/>
    </source>
</evidence>
<comment type="subcellular location">
    <subcellularLocation>
        <location evidence="1">Cell outer membrane</location>
    </subcellularLocation>
</comment>
<gene>
    <name evidence="10" type="ORF">GH975_09255</name>
</gene>
<name>A0A5Q2QI88_9GAMM</name>
<dbReference type="RefSeq" id="WP_153714249.1">
    <property type="nucleotide sequence ID" value="NZ_CP045871.1"/>
</dbReference>
<keyword evidence="7" id="KW-0998">Cell outer membrane</keyword>
<feature type="signal peptide" evidence="9">
    <location>
        <begin position="1"/>
        <end position="19"/>
    </location>
</feature>
<evidence type="ECO:0000256" key="7">
    <source>
        <dbReference type="ARBA" id="ARBA00023237"/>
    </source>
</evidence>
<evidence type="ECO:0000256" key="8">
    <source>
        <dbReference type="SAM" id="Coils"/>
    </source>
</evidence>
<dbReference type="Proteomes" id="UP000388235">
    <property type="component" value="Chromosome"/>
</dbReference>
<evidence type="ECO:0000256" key="6">
    <source>
        <dbReference type="ARBA" id="ARBA00023136"/>
    </source>
</evidence>
<keyword evidence="5" id="KW-0812">Transmembrane</keyword>
<protein>
    <submittedName>
        <fullName evidence="10">TolC family outer membrane protein</fullName>
    </submittedName>
</protein>
<keyword evidence="3" id="KW-0813">Transport</keyword>
<keyword evidence="9" id="KW-0732">Signal</keyword>
<dbReference type="GO" id="GO:0015562">
    <property type="term" value="F:efflux transmembrane transporter activity"/>
    <property type="evidence" value="ECO:0007669"/>
    <property type="project" value="InterPro"/>
</dbReference>
<evidence type="ECO:0000256" key="9">
    <source>
        <dbReference type="SAM" id="SignalP"/>
    </source>
</evidence>
<dbReference type="PANTHER" id="PTHR30026">
    <property type="entry name" value="OUTER MEMBRANE PROTEIN TOLC"/>
    <property type="match status" value="1"/>
</dbReference>
<evidence type="ECO:0000313" key="10">
    <source>
        <dbReference type="EMBL" id="QGG80745.1"/>
    </source>
</evidence>
<dbReference type="SUPFAM" id="SSF56954">
    <property type="entry name" value="Outer membrane efflux proteins (OEP)"/>
    <property type="match status" value="1"/>
</dbReference>